<dbReference type="RefSeq" id="WP_207018186.1">
    <property type="nucleotide sequence ID" value="NZ_JACIDJ010000005.1"/>
</dbReference>
<protein>
    <recommendedName>
        <fullName evidence="1">Phosphatidylglycerophosphatase A</fullName>
        <ecNumber evidence="1">3.1.3.27</ecNumber>
    </recommendedName>
    <alternativeName>
        <fullName evidence="1">Phosphatidylglycerolphosphate phosphatase A</fullName>
    </alternativeName>
</protein>
<keyword evidence="1" id="KW-1208">Phospholipid metabolism</keyword>
<dbReference type="GO" id="GO:0046872">
    <property type="term" value="F:metal ion binding"/>
    <property type="evidence" value="ECO:0007669"/>
    <property type="project" value="UniProtKB-KW"/>
</dbReference>
<feature type="transmembrane region" description="Helical" evidence="2">
    <location>
        <begin position="35"/>
        <end position="56"/>
    </location>
</feature>
<comment type="caution">
    <text evidence="4">The sequence shown here is derived from an EMBL/GenBank/DDBJ whole genome shotgun (WGS) entry which is preliminary data.</text>
</comment>
<dbReference type="InterPro" id="IPR007686">
    <property type="entry name" value="YutG/PgpA"/>
</dbReference>
<comment type="catalytic activity">
    <reaction evidence="1">
        <text>a 1,2-diacyl-sn-glycero-3-phospho-(1'-sn-glycero-3'-phosphate) + H2O = a 1,2-diacyl-sn-glycero-3-phospho-(1'-sn-glycerol) + phosphate</text>
        <dbReference type="Rhea" id="RHEA:33751"/>
        <dbReference type="ChEBI" id="CHEBI:15377"/>
        <dbReference type="ChEBI" id="CHEBI:43474"/>
        <dbReference type="ChEBI" id="CHEBI:60110"/>
        <dbReference type="ChEBI" id="CHEBI:64716"/>
        <dbReference type="EC" id="3.1.3.27"/>
    </reaction>
</comment>
<keyword evidence="1 2" id="KW-0472">Membrane</keyword>
<dbReference type="GO" id="GO:0009395">
    <property type="term" value="P:phospholipid catabolic process"/>
    <property type="evidence" value="ECO:0007669"/>
    <property type="project" value="UniProtKB-KW"/>
</dbReference>
<comment type="cofactor">
    <cofactor evidence="1">
        <name>Mg(2+)</name>
        <dbReference type="ChEBI" id="CHEBI:18420"/>
    </cofactor>
</comment>
<feature type="domain" description="YutG/PgpA" evidence="3">
    <location>
        <begin position="8"/>
        <end position="137"/>
    </location>
</feature>
<keyword evidence="1 4" id="KW-0378">Hydrolase</keyword>
<evidence type="ECO:0000259" key="3">
    <source>
        <dbReference type="Pfam" id="PF04608"/>
    </source>
</evidence>
<keyword evidence="1 2" id="KW-0812">Transmembrane</keyword>
<dbReference type="UniPathway" id="UPA00084">
    <property type="reaction ID" value="UER00504"/>
</dbReference>
<keyword evidence="1" id="KW-0595">Phospholipid degradation</keyword>
<evidence type="ECO:0000256" key="2">
    <source>
        <dbReference type="SAM" id="Phobius"/>
    </source>
</evidence>
<keyword evidence="5" id="KW-1185">Reference proteome</keyword>
<dbReference type="GO" id="GO:0005886">
    <property type="term" value="C:plasma membrane"/>
    <property type="evidence" value="ECO:0007669"/>
    <property type="project" value="UniProtKB-SubCell"/>
</dbReference>
<accession>A0A840AF86</accession>
<dbReference type="GO" id="GO:0008962">
    <property type="term" value="F:phosphatidylglycerophosphatase activity"/>
    <property type="evidence" value="ECO:0007669"/>
    <property type="project" value="UniProtKB-EC"/>
</dbReference>
<keyword evidence="2" id="KW-1133">Transmembrane helix</keyword>
<comment type="subcellular location">
    <subcellularLocation>
        <location evidence="1">Cell inner membrane</location>
        <topology evidence="1">Multi-pass membrane protein</topology>
    </subcellularLocation>
</comment>
<dbReference type="GO" id="GO:0006655">
    <property type="term" value="P:phosphatidylglycerol biosynthetic process"/>
    <property type="evidence" value="ECO:0007669"/>
    <property type="project" value="UniProtKB-UniPathway"/>
</dbReference>
<dbReference type="InterPro" id="IPR026037">
    <property type="entry name" value="PgpA"/>
</dbReference>
<feature type="transmembrane region" description="Helical" evidence="2">
    <location>
        <begin position="119"/>
        <end position="141"/>
    </location>
</feature>
<dbReference type="PANTHER" id="PTHR36305">
    <property type="entry name" value="PHOSPHATIDYLGLYCEROPHOSPHATASE A"/>
    <property type="match status" value="1"/>
</dbReference>
<comment type="function">
    <text evidence="1">Lipid phosphatase which dephosphorylates phosphatidylglycerophosphate (PGP) to phosphatidylglycerol (PG).</text>
</comment>
<dbReference type="Pfam" id="PF04608">
    <property type="entry name" value="PgpA"/>
    <property type="match status" value="1"/>
</dbReference>
<dbReference type="InterPro" id="IPR036681">
    <property type="entry name" value="PgpA-like_sf"/>
</dbReference>
<dbReference type="EC" id="3.1.3.27" evidence="1"/>
<keyword evidence="1" id="KW-0443">Lipid metabolism</keyword>
<keyword evidence="1" id="KW-0460">Magnesium</keyword>
<dbReference type="Proteomes" id="UP000553193">
    <property type="component" value="Unassembled WGS sequence"/>
</dbReference>
<feature type="transmembrane region" description="Helical" evidence="2">
    <location>
        <begin position="77"/>
        <end position="99"/>
    </location>
</feature>
<keyword evidence="1" id="KW-0479">Metal-binding</keyword>
<keyword evidence="1" id="KW-1003">Cell membrane</keyword>
<evidence type="ECO:0000256" key="1">
    <source>
        <dbReference type="PIRNR" id="PIRNR006162"/>
    </source>
</evidence>
<keyword evidence="1" id="KW-0997">Cell inner membrane</keyword>
<gene>
    <name evidence="4" type="ORF">GGQ83_003014</name>
</gene>
<dbReference type="PANTHER" id="PTHR36305:SF1">
    <property type="entry name" value="PHOSPHATIDYLGLYCEROPHOSPHATASE A"/>
    <property type="match status" value="1"/>
</dbReference>
<evidence type="ECO:0000313" key="5">
    <source>
        <dbReference type="Proteomes" id="UP000553193"/>
    </source>
</evidence>
<evidence type="ECO:0000313" key="4">
    <source>
        <dbReference type="EMBL" id="MBB3899562.1"/>
    </source>
</evidence>
<sequence length="143" mass="14841">MNPWPRHVASLGGVGFLRPGPGTWGSAVVLPLVLLPGWVALVACAAFTVAGFWALARLPEAREDPSWVVVDEAAGMSLALVFADGLLGVVLAFALFRAFDIGKPGPVGWADRQHGPFGVMADDLVAGAMAAVILLLLNLLVMG</sequence>
<name>A0A840AF86_9PROT</name>
<organism evidence="4 5">
    <name type="scientific">Roseococcus suduntuyensis</name>
    <dbReference type="NCBI Taxonomy" id="455361"/>
    <lineage>
        <taxon>Bacteria</taxon>
        <taxon>Pseudomonadati</taxon>
        <taxon>Pseudomonadota</taxon>
        <taxon>Alphaproteobacteria</taxon>
        <taxon>Acetobacterales</taxon>
        <taxon>Roseomonadaceae</taxon>
        <taxon>Roseococcus</taxon>
    </lineage>
</organism>
<dbReference type="PIRSF" id="PIRSF006162">
    <property type="entry name" value="PgpA"/>
    <property type="match status" value="1"/>
</dbReference>
<dbReference type="EMBL" id="JACIDJ010000005">
    <property type="protein sequence ID" value="MBB3899562.1"/>
    <property type="molecule type" value="Genomic_DNA"/>
</dbReference>
<reference evidence="4 5" key="1">
    <citation type="submission" date="2020-08" db="EMBL/GenBank/DDBJ databases">
        <title>Genomic Encyclopedia of Type Strains, Phase IV (KMG-IV): sequencing the most valuable type-strain genomes for metagenomic binning, comparative biology and taxonomic classification.</title>
        <authorList>
            <person name="Goeker M."/>
        </authorList>
    </citation>
    <scope>NUCLEOTIDE SEQUENCE [LARGE SCALE GENOMIC DNA]</scope>
    <source>
        <strain evidence="4 5">DSM 19979</strain>
    </source>
</reference>
<dbReference type="SUPFAM" id="SSF101307">
    <property type="entry name" value="YutG-like"/>
    <property type="match status" value="1"/>
</dbReference>
<dbReference type="CDD" id="cd06971">
    <property type="entry name" value="PgpA"/>
    <property type="match status" value="1"/>
</dbReference>
<dbReference type="AlphaFoldDB" id="A0A840AF86"/>
<comment type="pathway">
    <text evidence="1">Phospholipid metabolism; phosphatidylglycerol biosynthesis; phosphatidylglycerol from CDP-diacylglycerol: step 2/2.</text>
</comment>
<proteinExistence type="predicted"/>
<keyword evidence="1" id="KW-0442">Lipid degradation</keyword>